<protein>
    <submittedName>
        <fullName evidence="1">LxmA leader domain family RiPP</fullName>
    </submittedName>
</protein>
<dbReference type="Proteomes" id="UP001626628">
    <property type="component" value="Chromosome"/>
</dbReference>
<sequence length="66" mass="6105">MAGYAAYVDVDELNVSAASEAPATSPVCFAAATSSAACLAATSSGWCVAGAGAATGGAAASVKNSC</sequence>
<evidence type="ECO:0000313" key="2">
    <source>
        <dbReference type="Proteomes" id="UP001626628"/>
    </source>
</evidence>
<gene>
    <name evidence="1" type="ORF">WAB15_22685</name>
</gene>
<organism evidence="1 2">
    <name type="scientific">Streptomyces sirii</name>
    <dbReference type="NCBI Taxonomy" id="3127701"/>
    <lineage>
        <taxon>Bacteria</taxon>
        <taxon>Bacillati</taxon>
        <taxon>Actinomycetota</taxon>
        <taxon>Actinomycetes</taxon>
        <taxon>Kitasatosporales</taxon>
        <taxon>Streptomycetaceae</taxon>
        <taxon>Streptomyces</taxon>
    </lineage>
</organism>
<keyword evidence="2" id="KW-1185">Reference proteome</keyword>
<reference evidence="1 2" key="1">
    <citation type="submission" date="2024-03" db="EMBL/GenBank/DDBJ databases">
        <title>The complete genome of Streptomyces sirii sp.nov.</title>
        <authorList>
            <person name="Zakalyukina Y.V."/>
            <person name="Belik A.R."/>
            <person name="Biryukov M.V."/>
            <person name="Baturina O.A."/>
            <person name="Kabilov M.R."/>
        </authorList>
    </citation>
    <scope>NUCLEOTIDE SEQUENCE [LARGE SCALE GENOMIC DNA]</scope>
    <source>
        <strain evidence="1 2">BP-8</strain>
    </source>
</reference>
<evidence type="ECO:0000313" key="1">
    <source>
        <dbReference type="EMBL" id="WXK81619.1"/>
    </source>
</evidence>
<name>A0ABZ2R520_9ACTN</name>
<accession>A0ABZ2R520</accession>
<dbReference type="InterPro" id="IPR049906">
    <property type="entry name" value="LxmA-like_leader"/>
</dbReference>
<dbReference type="NCBIfam" id="NF038146">
    <property type="entry name" value="LxmA_leader"/>
    <property type="match status" value="1"/>
</dbReference>
<proteinExistence type="predicted"/>
<dbReference type="RefSeq" id="WP_407289271.1">
    <property type="nucleotide sequence ID" value="NZ_CP147982.1"/>
</dbReference>
<dbReference type="EMBL" id="CP147982">
    <property type="protein sequence ID" value="WXK81619.1"/>
    <property type="molecule type" value="Genomic_DNA"/>
</dbReference>